<keyword evidence="1" id="KW-1133">Transmembrane helix</keyword>
<evidence type="ECO:0000313" key="2">
    <source>
        <dbReference type="EMBL" id="MBO1306925.1"/>
    </source>
</evidence>
<gene>
    <name evidence="2" type="ORF">JZO70_12175</name>
</gene>
<comment type="caution">
    <text evidence="2">The sequence shown here is derived from an EMBL/GenBank/DDBJ whole genome shotgun (WGS) entry which is preliminary data.</text>
</comment>
<keyword evidence="1" id="KW-0812">Transmembrane</keyword>
<organism evidence="2 3">
    <name type="scientific">Candidatus Enterococcus moelleringii</name>
    <dbReference type="NCBI Taxonomy" id="2815325"/>
    <lineage>
        <taxon>Bacteria</taxon>
        <taxon>Bacillati</taxon>
        <taxon>Bacillota</taxon>
        <taxon>Bacilli</taxon>
        <taxon>Lactobacillales</taxon>
        <taxon>Enterococcaceae</taxon>
        <taxon>Enterococcus</taxon>
    </lineage>
</organism>
<evidence type="ECO:0000256" key="1">
    <source>
        <dbReference type="SAM" id="Phobius"/>
    </source>
</evidence>
<feature type="transmembrane region" description="Helical" evidence="1">
    <location>
        <begin position="34"/>
        <end position="54"/>
    </location>
</feature>
<keyword evidence="3" id="KW-1185">Reference proteome</keyword>
<protein>
    <submittedName>
        <fullName evidence="2">Ribonuclease G</fullName>
    </submittedName>
</protein>
<keyword evidence="1" id="KW-0472">Membrane</keyword>
<evidence type="ECO:0000313" key="3">
    <source>
        <dbReference type="Proteomes" id="UP000664601"/>
    </source>
</evidence>
<reference evidence="2 3" key="1">
    <citation type="submission" date="2021-03" db="EMBL/GenBank/DDBJ databases">
        <title>Enterococcal diversity collection.</title>
        <authorList>
            <person name="Gilmore M.S."/>
            <person name="Schwartzman J."/>
            <person name="Van Tyne D."/>
            <person name="Martin M."/>
            <person name="Earl A.M."/>
            <person name="Manson A.L."/>
            <person name="Straub T."/>
            <person name="Salamzade R."/>
            <person name="Saavedra J."/>
            <person name="Lebreton F."/>
            <person name="Prichula J."/>
            <person name="Schaufler K."/>
            <person name="Gaca A."/>
            <person name="Sgardioli B."/>
            <person name="Wagenaar J."/>
            <person name="Strong T."/>
        </authorList>
    </citation>
    <scope>NUCLEOTIDE SEQUENCE [LARGE SCALE GENOMIC DNA]</scope>
    <source>
        <strain evidence="2 3">669A</strain>
    </source>
</reference>
<proteinExistence type="predicted"/>
<feature type="transmembrane region" description="Helical" evidence="1">
    <location>
        <begin position="84"/>
        <end position="109"/>
    </location>
</feature>
<dbReference type="Proteomes" id="UP000664601">
    <property type="component" value="Unassembled WGS sequence"/>
</dbReference>
<dbReference type="EMBL" id="JAFREM010000018">
    <property type="protein sequence ID" value="MBO1306925.1"/>
    <property type="molecule type" value="Genomic_DNA"/>
</dbReference>
<sequence length="115" mass="13388">MDEESLGIIPDEIKGWNWGAFMFNITWGFGNKSYLPLLCLVPVFNIIWVFVCGFKGNEWAWQKCDHKDIEIFQAVQKSWNRAGLVAFVIAIIFIVLYFVFIAALVSVFVNDYYNY</sequence>
<accession>A0ABS3LBB2</accession>
<name>A0ABS3LBB2_9ENTE</name>
<dbReference type="RefSeq" id="WP_207674000.1">
    <property type="nucleotide sequence ID" value="NZ_JAFREM010000018.1"/>
</dbReference>